<dbReference type="InterPro" id="IPR041426">
    <property type="entry name" value="Mos1_HTH"/>
</dbReference>
<dbReference type="Pfam" id="PF17906">
    <property type="entry name" value="HTH_48"/>
    <property type="match status" value="1"/>
</dbReference>
<feature type="domain" description="Mos1 transposase HTH" evidence="1">
    <location>
        <begin position="3"/>
        <end position="43"/>
    </location>
</feature>
<dbReference type="GO" id="GO:0003697">
    <property type="term" value="F:single-stranded DNA binding"/>
    <property type="evidence" value="ECO:0007669"/>
    <property type="project" value="TreeGrafter"/>
</dbReference>
<dbReference type="GO" id="GO:0000793">
    <property type="term" value="C:condensed chromosome"/>
    <property type="evidence" value="ECO:0007669"/>
    <property type="project" value="TreeGrafter"/>
</dbReference>
<dbReference type="GO" id="GO:0044774">
    <property type="term" value="P:mitotic DNA integrity checkpoint signaling"/>
    <property type="evidence" value="ECO:0007669"/>
    <property type="project" value="TreeGrafter"/>
</dbReference>
<dbReference type="GO" id="GO:0000014">
    <property type="term" value="F:single-stranded DNA endodeoxyribonuclease activity"/>
    <property type="evidence" value="ECO:0007669"/>
    <property type="project" value="TreeGrafter"/>
</dbReference>
<dbReference type="Gene3D" id="3.30.420.10">
    <property type="entry name" value="Ribonuclease H-like superfamily/Ribonuclease H"/>
    <property type="match status" value="1"/>
</dbReference>
<dbReference type="GO" id="GO:0015074">
    <property type="term" value="P:DNA integration"/>
    <property type="evidence" value="ECO:0007669"/>
    <property type="project" value="TreeGrafter"/>
</dbReference>
<dbReference type="GO" id="GO:0005634">
    <property type="term" value="C:nucleus"/>
    <property type="evidence" value="ECO:0007669"/>
    <property type="project" value="TreeGrafter"/>
</dbReference>
<dbReference type="EMBL" id="BMAW01040484">
    <property type="protein sequence ID" value="GFU59817.1"/>
    <property type="molecule type" value="Genomic_DNA"/>
</dbReference>
<evidence type="ECO:0000313" key="2">
    <source>
        <dbReference type="EMBL" id="GFU59817.1"/>
    </source>
</evidence>
<dbReference type="Gene3D" id="1.10.10.1450">
    <property type="match status" value="1"/>
</dbReference>
<dbReference type="GO" id="GO:0000729">
    <property type="term" value="P:DNA double-strand break processing"/>
    <property type="evidence" value="ECO:0007669"/>
    <property type="project" value="TreeGrafter"/>
</dbReference>
<protein>
    <submittedName>
        <fullName evidence="2">Planarian mariner-8 protein</fullName>
    </submittedName>
</protein>
<dbReference type="InterPro" id="IPR036397">
    <property type="entry name" value="RNaseH_sf"/>
</dbReference>
<gene>
    <name evidence="2" type="primary">planarian</name>
    <name evidence="2" type="ORF">NPIL_332821</name>
</gene>
<dbReference type="GO" id="GO:0031297">
    <property type="term" value="P:replication fork processing"/>
    <property type="evidence" value="ECO:0007669"/>
    <property type="project" value="TreeGrafter"/>
</dbReference>
<dbReference type="AlphaFoldDB" id="A0A8X6R3K1"/>
<organism evidence="2 3">
    <name type="scientific">Nephila pilipes</name>
    <name type="common">Giant wood spider</name>
    <name type="synonym">Nephila maculata</name>
    <dbReference type="NCBI Taxonomy" id="299642"/>
    <lineage>
        <taxon>Eukaryota</taxon>
        <taxon>Metazoa</taxon>
        <taxon>Ecdysozoa</taxon>
        <taxon>Arthropoda</taxon>
        <taxon>Chelicerata</taxon>
        <taxon>Arachnida</taxon>
        <taxon>Araneae</taxon>
        <taxon>Araneomorphae</taxon>
        <taxon>Entelegynae</taxon>
        <taxon>Araneoidea</taxon>
        <taxon>Nephilidae</taxon>
        <taxon>Nephila</taxon>
    </lineage>
</organism>
<sequence>MKYEFHRGATTRQAAANINNVFGIQVATNATVARWLKKFRSRDFDLSIEPCGRLKTQVDNDILKATVEANCSQSTRQTYEPPEHCPKRDIHQKKLMVTVWWSDSAVIHHSFMEPGQSITANVYCYQLDEMMRNLAKIS</sequence>
<dbReference type="Proteomes" id="UP000887013">
    <property type="component" value="Unassembled WGS sequence"/>
</dbReference>
<dbReference type="GO" id="GO:0042800">
    <property type="term" value="F:histone H3K4 methyltransferase activity"/>
    <property type="evidence" value="ECO:0007669"/>
    <property type="project" value="TreeGrafter"/>
</dbReference>
<dbReference type="PANTHER" id="PTHR46060">
    <property type="entry name" value="MARINER MOS1 TRANSPOSASE-LIKE PROTEIN"/>
    <property type="match status" value="1"/>
</dbReference>
<evidence type="ECO:0000313" key="3">
    <source>
        <dbReference type="Proteomes" id="UP000887013"/>
    </source>
</evidence>
<comment type="caution">
    <text evidence="2">The sequence shown here is derived from an EMBL/GenBank/DDBJ whole genome shotgun (WGS) entry which is preliminary data.</text>
</comment>
<dbReference type="GO" id="GO:0035861">
    <property type="term" value="C:site of double-strand break"/>
    <property type="evidence" value="ECO:0007669"/>
    <property type="project" value="TreeGrafter"/>
</dbReference>
<dbReference type="PANTHER" id="PTHR46060:SF2">
    <property type="entry name" value="HISTONE-LYSINE N-METHYLTRANSFERASE SETMAR"/>
    <property type="match status" value="1"/>
</dbReference>
<proteinExistence type="predicted"/>
<reference evidence="2" key="1">
    <citation type="submission" date="2020-08" db="EMBL/GenBank/DDBJ databases">
        <title>Multicomponent nature underlies the extraordinary mechanical properties of spider dragline silk.</title>
        <authorList>
            <person name="Kono N."/>
            <person name="Nakamura H."/>
            <person name="Mori M."/>
            <person name="Yoshida Y."/>
            <person name="Ohtoshi R."/>
            <person name="Malay A.D."/>
            <person name="Moran D.A.P."/>
            <person name="Tomita M."/>
            <person name="Numata K."/>
            <person name="Arakawa K."/>
        </authorList>
    </citation>
    <scope>NUCLEOTIDE SEQUENCE</scope>
</reference>
<dbReference type="GO" id="GO:0044547">
    <property type="term" value="F:DNA topoisomerase binding"/>
    <property type="evidence" value="ECO:0007669"/>
    <property type="project" value="TreeGrafter"/>
</dbReference>
<dbReference type="GO" id="GO:0006303">
    <property type="term" value="P:double-strand break repair via nonhomologous end joining"/>
    <property type="evidence" value="ECO:0007669"/>
    <property type="project" value="TreeGrafter"/>
</dbReference>
<keyword evidence="3" id="KW-1185">Reference proteome</keyword>
<evidence type="ECO:0000259" key="1">
    <source>
        <dbReference type="Pfam" id="PF17906"/>
    </source>
</evidence>
<dbReference type="InterPro" id="IPR001888">
    <property type="entry name" value="Transposase_1"/>
</dbReference>
<accession>A0A8X6R3K1</accession>
<dbReference type="Pfam" id="PF01359">
    <property type="entry name" value="Transposase_1"/>
    <property type="match status" value="1"/>
</dbReference>
<name>A0A8X6R3K1_NEPPI</name>
<dbReference type="OrthoDB" id="616263at2759"/>
<dbReference type="InterPro" id="IPR052709">
    <property type="entry name" value="Transposase-MT_Hybrid"/>
</dbReference>
<dbReference type="GO" id="GO:0046975">
    <property type="term" value="F:histone H3K36 methyltransferase activity"/>
    <property type="evidence" value="ECO:0007669"/>
    <property type="project" value="TreeGrafter"/>
</dbReference>
<dbReference type="GO" id="GO:0003690">
    <property type="term" value="F:double-stranded DNA binding"/>
    <property type="evidence" value="ECO:0007669"/>
    <property type="project" value="TreeGrafter"/>
</dbReference>